<name>A0ABM4W8Z3_COFAR</name>
<proteinExistence type="predicted"/>
<dbReference type="RefSeq" id="XP_071928258.1">
    <property type="nucleotide sequence ID" value="XM_072072157.1"/>
</dbReference>
<dbReference type="InterPro" id="IPR050796">
    <property type="entry name" value="SCF_F-box_component"/>
</dbReference>
<dbReference type="InterPro" id="IPR001810">
    <property type="entry name" value="F-box_dom"/>
</dbReference>
<dbReference type="PANTHER" id="PTHR31672">
    <property type="entry name" value="BNACNNG10540D PROTEIN"/>
    <property type="match status" value="1"/>
</dbReference>
<sequence>MGWFNSLTAKHFLPCCLSTGKEDEVDGSNQETKVSSSTQEARFTILEFPTCILVEIFIRLPVKSILICHCVCKAFSALLKDSCFHNEYSKIKQPVGIIFNSVNLNWTRDKTTNSFYLFEFGDQHKLTALPVNKNMPKTKGVIRLLGSSNGLVCLSENYNKGHFLKRNMIHVCNPVLGEYVTLPRIQDNFFNEWFSFGLNPSKNQYKVIRIVDKYYGNGDNVQLCTEVFTVGVDCKWRILKDNCNHQLRCQGPEFQGAIHWMLKRSCYWPDMATYNVLIAFDLDEEKFRSIAIPQYIIVKIRVYYKYSCSTSRLLILRNCLSILSFTHHDEKLNVWAMKKYGVVESWASEYSISVSLIPRNKVHNEVFMVLPIPANEWGDGEVFIFSWTIGLISYNLEEEKYAEHHELNRELLEIYRDCNGVTNFVYGDTFTPSLISLKKLFSAGQASVLPVRQKKGWFLTTWK</sequence>
<dbReference type="InterPro" id="IPR013187">
    <property type="entry name" value="F-box-assoc_dom_typ3"/>
</dbReference>
<gene>
    <name evidence="3" type="primary">LOC140021392</name>
</gene>
<evidence type="ECO:0000259" key="1">
    <source>
        <dbReference type="PROSITE" id="PS50181"/>
    </source>
</evidence>
<dbReference type="SUPFAM" id="SSF81383">
    <property type="entry name" value="F-box domain"/>
    <property type="match status" value="1"/>
</dbReference>
<dbReference type="Pfam" id="PF00646">
    <property type="entry name" value="F-box"/>
    <property type="match status" value="1"/>
</dbReference>
<dbReference type="NCBIfam" id="TIGR01640">
    <property type="entry name" value="F_box_assoc_1"/>
    <property type="match status" value="1"/>
</dbReference>
<dbReference type="GeneID" id="140021392"/>
<dbReference type="PROSITE" id="PS50181">
    <property type="entry name" value="FBOX"/>
    <property type="match status" value="1"/>
</dbReference>
<reference evidence="3" key="1">
    <citation type="submission" date="2025-08" db="UniProtKB">
        <authorList>
            <consortium name="RefSeq"/>
        </authorList>
    </citation>
    <scope>IDENTIFICATION</scope>
    <source>
        <tissue evidence="3">Leaves</tissue>
    </source>
</reference>
<dbReference type="Proteomes" id="UP001652660">
    <property type="component" value="Chromosome 11e"/>
</dbReference>
<dbReference type="PANTHER" id="PTHR31672:SF13">
    <property type="entry name" value="F-BOX PROTEIN CPR30-LIKE"/>
    <property type="match status" value="1"/>
</dbReference>
<keyword evidence="2" id="KW-1185">Reference proteome</keyword>
<dbReference type="Gene3D" id="1.20.1280.50">
    <property type="match status" value="1"/>
</dbReference>
<feature type="domain" description="F-box" evidence="1">
    <location>
        <begin position="42"/>
        <end position="91"/>
    </location>
</feature>
<dbReference type="Pfam" id="PF08268">
    <property type="entry name" value="FBA_3"/>
    <property type="match status" value="1"/>
</dbReference>
<evidence type="ECO:0000313" key="3">
    <source>
        <dbReference type="RefSeq" id="XP_071928258.1"/>
    </source>
</evidence>
<dbReference type="InterPro" id="IPR036047">
    <property type="entry name" value="F-box-like_dom_sf"/>
</dbReference>
<protein>
    <submittedName>
        <fullName evidence="3">F-box protein At3g07870-like</fullName>
    </submittedName>
</protein>
<dbReference type="InterPro" id="IPR017451">
    <property type="entry name" value="F-box-assoc_interact_dom"/>
</dbReference>
<evidence type="ECO:0000313" key="2">
    <source>
        <dbReference type="Proteomes" id="UP001652660"/>
    </source>
</evidence>
<accession>A0ABM4W8Z3</accession>
<organism evidence="2 3">
    <name type="scientific">Coffea arabica</name>
    <name type="common">Arabian coffee</name>
    <dbReference type="NCBI Taxonomy" id="13443"/>
    <lineage>
        <taxon>Eukaryota</taxon>
        <taxon>Viridiplantae</taxon>
        <taxon>Streptophyta</taxon>
        <taxon>Embryophyta</taxon>
        <taxon>Tracheophyta</taxon>
        <taxon>Spermatophyta</taxon>
        <taxon>Magnoliopsida</taxon>
        <taxon>eudicotyledons</taxon>
        <taxon>Gunneridae</taxon>
        <taxon>Pentapetalae</taxon>
        <taxon>asterids</taxon>
        <taxon>lamiids</taxon>
        <taxon>Gentianales</taxon>
        <taxon>Rubiaceae</taxon>
        <taxon>Ixoroideae</taxon>
        <taxon>Gardenieae complex</taxon>
        <taxon>Bertiereae - Coffeeae clade</taxon>
        <taxon>Coffeeae</taxon>
        <taxon>Coffea</taxon>
    </lineage>
</organism>
<dbReference type="SMART" id="SM00256">
    <property type="entry name" value="FBOX"/>
    <property type="match status" value="1"/>
</dbReference>